<evidence type="ECO:0000313" key="5">
    <source>
        <dbReference type="Proteomes" id="UP000321058"/>
    </source>
</evidence>
<feature type="DNA-binding region" description="H-T-H motif" evidence="2">
    <location>
        <begin position="46"/>
        <end position="65"/>
    </location>
</feature>
<dbReference type="AlphaFoldDB" id="A0A512N754"/>
<dbReference type="SUPFAM" id="SSF46689">
    <property type="entry name" value="Homeodomain-like"/>
    <property type="match status" value="1"/>
</dbReference>
<gene>
    <name evidence="4" type="ORF">RSO01_19780</name>
</gene>
<dbReference type="RefSeq" id="WP_147148727.1">
    <property type="nucleotide sequence ID" value="NZ_BKAJ01000032.1"/>
</dbReference>
<evidence type="ECO:0000313" key="4">
    <source>
        <dbReference type="EMBL" id="GEP54812.1"/>
    </source>
</evidence>
<dbReference type="InterPro" id="IPR009057">
    <property type="entry name" value="Homeodomain-like_sf"/>
</dbReference>
<reference evidence="4 5" key="1">
    <citation type="submission" date="2019-07" db="EMBL/GenBank/DDBJ databases">
        <title>Whole genome shotgun sequence of Reyranella soli NBRC 108950.</title>
        <authorList>
            <person name="Hosoyama A."/>
            <person name="Uohara A."/>
            <person name="Ohji S."/>
            <person name="Ichikawa N."/>
        </authorList>
    </citation>
    <scope>NUCLEOTIDE SEQUENCE [LARGE SCALE GENOMIC DNA]</scope>
    <source>
        <strain evidence="4 5">NBRC 108950</strain>
    </source>
</reference>
<dbReference type="Gene3D" id="1.10.357.10">
    <property type="entry name" value="Tetracycline Repressor, domain 2"/>
    <property type="match status" value="1"/>
</dbReference>
<proteinExistence type="predicted"/>
<dbReference type="PROSITE" id="PS50977">
    <property type="entry name" value="HTH_TETR_2"/>
    <property type="match status" value="1"/>
</dbReference>
<dbReference type="InterPro" id="IPR001647">
    <property type="entry name" value="HTH_TetR"/>
</dbReference>
<sequence>MSTTTTTAPRPARIDGRRLRSERTKQLIIEAYLALLRENPVTPMPTAARIAERAGYSVRSIFERFPDLNKLRAAAADYQLAQAAALAPPRNIDGDRQTRIKSQVETRAGTCDRGVALWRVLIFSLDQDEELKPRVRIARERTIERMEIMYRPELSTLSERDRKHILIALEAITDIESWARMRELYGLSFEEACGVWIRAVDRMLPPTPSN</sequence>
<organism evidence="4 5">
    <name type="scientific">Reyranella soli</name>
    <dbReference type="NCBI Taxonomy" id="1230389"/>
    <lineage>
        <taxon>Bacteria</taxon>
        <taxon>Pseudomonadati</taxon>
        <taxon>Pseudomonadota</taxon>
        <taxon>Alphaproteobacteria</taxon>
        <taxon>Hyphomicrobiales</taxon>
        <taxon>Reyranellaceae</taxon>
        <taxon>Reyranella</taxon>
    </lineage>
</organism>
<feature type="domain" description="HTH tetR-type" evidence="3">
    <location>
        <begin position="22"/>
        <end position="83"/>
    </location>
</feature>
<evidence type="ECO:0000256" key="2">
    <source>
        <dbReference type="PROSITE-ProRule" id="PRU00335"/>
    </source>
</evidence>
<dbReference type="EMBL" id="BKAJ01000032">
    <property type="protein sequence ID" value="GEP54812.1"/>
    <property type="molecule type" value="Genomic_DNA"/>
</dbReference>
<dbReference type="GO" id="GO:0003677">
    <property type="term" value="F:DNA binding"/>
    <property type="evidence" value="ECO:0007669"/>
    <property type="project" value="UniProtKB-UniRule"/>
</dbReference>
<protein>
    <recommendedName>
        <fullName evidence="3">HTH tetR-type domain-containing protein</fullName>
    </recommendedName>
</protein>
<keyword evidence="1 2" id="KW-0238">DNA-binding</keyword>
<dbReference type="Proteomes" id="UP000321058">
    <property type="component" value="Unassembled WGS sequence"/>
</dbReference>
<dbReference type="OrthoDB" id="8688418at2"/>
<keyword evidence="5" id="KW-1185">Reference proteome</keyword>
<name>A0A512N754_9HYPH</name>
<evidence type="ECO:0000259" key="3">
    <source>
        <dbReference type="PROSITE" id="PS50977"/>
    </source>
</evidence>
<comment type="caution">
    <text evidence="4">The sequence shown here is derived from an EMBL/GenBank/DDBJ whole genome shotgun (WGS) entry which is preliminary data.</text>
</comment>
<evidence type="ECO:0000256" key="1">
    <source>
        <dbReference type="ARBA" id="ARBA00023125"/>
    </source>
</evidence>
<accession>A0A512N754</accession>